<dbReference type="AlphaFoldDB" id="Q08SM5"/>
<comment type="caution">
    <text evidence="2">The sequence shown here is derived from an EMBL/GenBank/DDBJ whole genome shotgun (WGS) entry which is preliminary data.</text>
</comment>
<feature type="region of interest" description="Disordered" evidence="1">
    <location>
        <begin position="558"/>
        <end position="623"/>
    </location>
</feature>
<dbReference type="Proteomes" id="UP000032702">
    <property type="component" value="Unassembled WGS sequence"/>
</dbReference>
<gene>
    <name evidence="2" type="ORF">STIAU_7007</name>
</gene>
<name>Q08SM5_STIAD</name>
<protein>
    <submittedName>
        <fullName evidence="2">Uncharacterized protein</fullName>
    </submittedName>
</protein>
<evidence type="ECO:0000313" key="3">
    <source>
        <dbReference type="Proteomes" id="UP000032702"/>
    </source>
</evidence>
<organism evidence="2 3">
    <name type="scientific">Stigmatella aurantiaca (strain DW4/3-1)</name>
    <dbReference type="NCBI Taxonomy" id="378806"/>
    <lineage>
        <taxon>Bacteria</taxon>
        <taxon>Pseudomonadati</taxon>
        <taxon>Myxococcota</taxon>
        <taxon>Myxococcia</taxon>
        <taxon>Myxococcales</taxon>
        <taxon>Cystobacterineae</taxon>
        <taxon>Archangiaceae</taxon>
        <taxon>Stigmatella</taxon>
    </lineage>
</organism>
<accession>Q08SM5</accession>
<evidence type="ECO:0000313" key="2">
    <source>
        <dbReference type="EMBL" id="EAU63483.1"/>
    </source>
</evidence>
<dbReference type="EMBL" id="AAMD01000160">
    <property type="protein sequence ID" value="EAU63483.1"/>
    <property type="molecule type" value="Genomic_DNA"/>
</dbReference>
<proteinExistence type="predicted"/>
<evidence type="ECO:0000256" key="1">
    <source>
        <dbReference type="SAM" id="MobiDB-lite"/>
    </source>
</evidence>
<reference evidence="2 3" key="1">
    <citation type="submission" date="2006-04" db="EMBL/GenBank/DDBJ databases">
        <authorList>
            <person name="Nierman W.C."/>
        </authorList>
    </citation>
    <scope>NUCLEOTIDE SEQUENCE [LARGE SCALE GENOMIC DNA]</scope>
    <source>
        <strain evidence="2 3">DW4/3-1</strain>
    </source>
</reference>
<sequence length="623" mass="68025">MSLPRHFRDEEAQRVLEAIGHARMGVVELLVPQFHAAGLELLGQDARAPAQVELVPGAAVEEDGLHLAERVQELGHEAHRVMHQPAVPHFQLQTGRLGIERQLEVERLALLRRVRRRHRQDVDDGEVLTARLRLPGALLEILVPSLQPACLEQRARRLGEVRQVAILEVAVAGVAPQVREQLRVVAAHHQRAIASRAVPQHRPGGRLGQRAEGAVHEAQHVLHQVVAVAPDGVAVDPLAAAKRGPRIGEHADDGRNLTGGDERVQPLRHAERERRGVRPRAAAVGEGVQEVDDRVALIAVAVARGQVHRQLPAGGISQRVRLQGGRLHLARLKHSLHPVFLSGPCSRPGPRLLTKYLHHLLQVLPRLALLGGAAQQVGRVEGGHQLHALVLAPLPSQPGDGRGVPEQRLGGELPQRHDDLGLDGQQLRAKERLARGNLVGLRVPVARRPAFHHVADVDLVPAEAHRLDHLRQQLSRRADKGHTLDILVFPGPFPHEDEVRARVAHPEDDVLAPRAQLAAPAVAQLAADLIQRRPLALHDARQGARIARSLLRDVEEHPVACRRHRSTNGGGGGRDSSRRRRGGRGRLGPWRGRRGLDGLSGRHLRHGAARGQHGAQRCRALGG</sequence>